<dbReference type="Proteomes" id="UP000887580">
    <property type="component" value="Unplaced"/>
</dbReference>
<protein>
    <submittedName>
        <fullName evidence="2">Uncharacterized protein</fullName>
    </submittedName>
</protein>
<reference evidence="2" key="1">
    <citation type="submission" date="2022-11" db="UniProtKB">
        <authorList>
            <consortium name="WormBaseParasite"/>
        </authorList>
    </citation>
    <scope>IDENTIFICATION</scope>
</reference>
<organism evidence="1 2">
    <name type="scientific">Panagrolaimus sp. PS1159</name>
    <dbReference type="NCBI Taxonomy" id="55785"/>
    <lineage>
        <taxon>Eukaryota</taxon>
        <taxon>Metazoa</taxon>
        <taxon>Ecdysozoa</taxon>
        <taxon>Nematoda</taxon>
        <taxon>Chromadorea</taxon>
        <taxon>Rhabditida</taxon>
        <taxon>Tylenchina</taxon>
        <taxon>Panagrolaimomorpha</taxon>
        <taxon>Panagrolaimoidea</taxon>
        <taxon>Panagrolaimidae</taxon>
        <taxon>Panagrolaimus</taxon>
    </lineage>
</organism>
<evidence type="ECO:0000313" key="2">
    <source>
        <dbReference type="WBParaSite" id="PS1159_v2.g23708.t1"/>
    </source>
</evidence>
<accession>A0AC35G4K1</accession>
<evidence type="ECO:0000313" key="1">
    <source>
        <dbReference type="Proteomes" id="UP000887580"/>
    </source>
</evidence>
<proteinExistence type="predicted"/>
<dbReference type="WBParaSite" id="PS1159_v2.g23708.t1">
    <property type="protein sequence ID" value="PS1159_v2.g23708.t1"/>
    <property type="gene ID" value="PS1159_v2.g23708"/>
</dbReference>
<name>A0AC35G4K1_9BILA</name>
<sequence>MRISTSIFAIIFIILQTAMVSCKPFSRFNYAEIENELQNFHQNPFEAEAALGGNEEISEKDLELLGLIGKELKEMRRSIPEEFFNPNANANSNSKNSNQQNSQFLDTYNHYRNSMNNNNDYKIDNM</sequence>